<dbReference type="EMBL" id="JZWT02000030">
    <property type="protein sequence ID" value="MFB6491374.1"/>
    <property type="molecule type" value="Genomic_DNA"/>
</dbReference>
<organism evidence="1 2">
    <name type="scientific">Thermoproteus sp. AZ2</name>
    <dbReference type="NCBI Taxonomy" id="1609232"/>
    <lineage>
        <taxon>Archaea</taxon>
        <taxon>Thermoproteota</taxon>
        <taxon>Thermoprotei</taxon>
        <taxon>Thermoproteales</taxon>
        <taxon>Thermoproteaceae</taxon>
        <taxon>Thermoproteus</taxon>
    </lineage>
</organism>
<proteinExistence type="predicted"/>
<evidence type="ECO:0000313" key="2">
    <source>
        <dbReference type="Proteomes" id="UP000033636"/>
    </source>
</evidence>
<gene>
    <name evidence="1" type="ORF">TU35_009115</name>
</gene>
<dbReference type="Proteomes" id="UP000033636">
    <property type="component" value="Unassembled WGS sequence"/>
</dbReference>
<accession>A0ACC6V3N4</accession>
<name>A0ACC6V3N4_9CREN</name>
<reference evidence="1" key="1">
    <citation type="submission" date="2024-07" db="EMBL/GenBank/DDBJ databases">
        <title>Metagenome and Metagenome-Assembled Genomes of Archaea from a hot spring from the geothermal field of Los Azufres, Mexico.</title>
        <authorList>
            <person name="Marin-Paredes R."/>
            <person name="Martinez-Romero E."/>
            <person name="Servin-Garciduenas L.E."/>
        </authorList>
    </citation>
    <scope>NUCLEOTIDE SEQUENCE</scope>
</reference>
<evidence type="ECO:0000313" key="1">
    <source>
        <dbReference type="EMBL" id="MFB6491374.1"/>
    </source>
</evidence>
<sequence>IFKSAKFLDGVEFFTFLMPFYNKDIVDKIKEKLNNISTLLKFDIIKLQDNIIDLSLLTKKEREIVLKAYRWGYFDYPRSAGLDELSKYFGISKTTLNYHIHNAIKKLIKYYLLEEEKIN</sequence>
<feature type="non-terminal residue" evidence="1">
    <location>
        <position position="1"/>
    </location>
</feature>
<protein>
    <submittedName>
        <fullName evidence="1">Helix-turn-helix domain-containing protein</fullName>
    </submittedName>
</protein>
<comment type="caution">
    <text evidence="1">The sequence shown here is derived from an EMBL/GenBank/DDBJ whole genome shotgun (WGS) entry which is preliminary data.</text>
</comment>